<evidence type="ECO:0000256" key="2">
    <source>
        <dbReference type="ARBA" id="ARBA00004389"/>
    </source>
</evidence>
<evidence type="ECO:0000256" key="13">
    <source>
        <dbReference type="ARBA" id="ARBA00022737"/>
    </source>
</evidence>
<keyword evidence="16 26" id="KW-0067">ATP-binding</keyword>
<evidence type="ECO:0000256" key="9">
    <source>
        <dbReference type="ARBA" id="ARBA00022614"/>
    </source>
</evidence>
<keyword evidence="11 27" id="KW-0812">Transmembrane</keyword>
<evidence type="ECO:0000256" key="22">
    <source>
        <dbReference type="ARBA" id="ARBA00048679"/>
    </source>
</evidence>
<dbReference type="PANTHER" id="PTHR48052">
    <property type="entry name" value="UNNAMED PRODUCT"/>
    <property type="match status" value="1"/>
</dbReference>
<dbReference type="EMBL" id="OZ075132">
    <property type="protein sequence ID" value="CAL4983825.1"/>
    <property type="molecule type" value="Genomic_DNA"/>
</dbReference>
<dbReference type="PROSITE" id="PS50011">
    <property type="entry name" value="PROTEIN_KINASE_DOM"/>
    <property type="match status" value="1"/>
</dbReference>
<dbReference type="Pfam" id="PF08263">
    <property type="entry name" value="LRRNT_2"/>
    <property type="match status" value="1"/>
</dbReference>
<dbReference type="FunFam" id="3.80.10.10:FF:000288">
    <property type="entry name" value="LRR receptor-like serine/threonine-protein kinase EFR"/>
    <property type="match status" value="1"/>
</dbReference>
<dbReference type="PRINTS" id="PR00019">
    <property type="entry name" value="LEURICHRPT"/>
</dbReference>
<comment type="function">
    <text evidence="23">Receptor kinase that detects X.oryzae pv. oryzae protein Ax21 to promote innate immunity. Following X.oryzae pv. oryzae protein Ax21 detection, undergoes cleavage, releasing the processed protein kinase Xa21 chain.</text>
</comment>
<dbReference type="GO" id="GO:0005886">
    <property type="term" value="C:plasma membrane"/>
    <property type="evidence" value="ECO:0007669"/>
    <property type="project" value="UniProtKB-SubCell"/>
</dbReference>
<dbReference type="Gene3D" id="3.80.10.10">
    <property type="entry name" value="Ribonuclease Inhibitor"/>
    <property type="match status" value="3"/>
</dbReference>
<comment type="catalytic activity">
    <reaction evidence="22">
        <text>L-seryl-[protein] + ATP = O-phospho-L-seryl-[protein] + ADP + H(+)</text>
        <dbReference type="Rhea" id="RHEA:17989"/>
        <dbReference type="Rhea" id="RHEA-COMP:9863"/>
        <dbReference type="Rhea" id="RHEA-COMP:11604"/>
        <dbReference type="ChEBI" id="CHEBI:15378"/>
        <dbReference type="ChEBI" id="CHEBI:29999"/>
        <dbReference type="ChEBI" id="CHEBI:30616"/>
        <dbReference type="ChEBI" id="CHEBI:83421"/>
        <dbReference type="ChEBI" id="CHEBI:456216"/>
        <dbReference type="EC" id="2.7.11.1"/>
    </reaction>
</comment>
<keyword evidence="15" id="KW-0418">Kinase</keyword>
<evidence type="ECO:0000256" key="15">
    <source>
        <dbReference type="ARBA" id="ARBA00022777"/>
    </source>
</evidence>
<evidence type="ECO:0000256" key="26">
    <source>
        <dbReference type="PROSITE-ProRule" id="PRU10141"/>
    </source>
</evidence>
<keyword evidence="6" id="KW-1003">Cell membrane</keyword>
<evidence type="ECO:0000256" key="24">
    <source>
        <dbReference type="ARBA" id="ARBA00056628"/>
    </source>
</evidence>
<dbReference type="PROSITE" id="PS00108">
    <property type="entry name" value="PROTEIN_KINASE_ST"/>
    <property type="match status" value="1"/>
</dbReference>
<evidence type="ECO:0000256" key="25">
    <source>
        <dbReference type="ARBA" id="ARBA00072040"/>
    </source>
</evidence>
<evidence type="ECO:0000256" key="3">
    <source>
        <dbReference type="ARBA" id="ARBA00008684"/>
    </source>
</evidence>
<evidence type="ECO:0000256" key="18">
    <source>
        <dbReference type="ARBA" id="ARBA00023136"/>
    </source>
</evidence>
<evidence type="ECO:0000256" key="27">
    <source>
        <dbReference type="SAM" id="Phobius"/>
    </source>
</evidence>
<dbReference type="GO" id="GO:0005789">
    <property type="term" value="C:endoplasmic reticulum membrane"/>
    <property type="evidence" value="ECO:0007669"/>
    <property type="project" value="UniProtKB-SubCell"/>
</dbReference>
<evidence type="ECO:0000256" key="12">
    <source>
        <dbReference type="ARBA" id="ARBA00022729"/>
    </source>
</evidence>
<keyword evidence="9" id="KW-0433">Leucine-rich repeat</keyword>
<keyword evidence="12 28" id="KW-0732">Signal</keyword>
<dbReference type="Gene3D" id="1.10.510.10">
    <property type="entry name" value="Transferase(Phosphotransferase) domain 1"/>
    <property type="match status" value="1"/>
</dbReference>
<keyword evidence="17 27" id="KW-1133">Transmembrane helix</keyword>
<dbReference type="Pfam" id="PF00560">
    <property type="entry name" value="LRR_1"/>
    <property type="match status" value="7"/>
</dbReference>
<dbReference type="SUPFAM" id="SSF56112">
    <property type="entry name" value="Protein kinase-like (PK-like)"/>
    <property type="match status" value="1"/>
</dbReference>
<dbReference type="InterPro" id="IPR011009">
    <property type="entry name" value="Kinase-like_dom_sf"/>
</dbReference>
<dbReference type="GO" id="GO:0004674">
    <property type="term" value="F:protein serine/threonine kinase activity"/>
    <property type="evidence" value="ECO:0007669"/>
    <property type="project" value="UniProtKB-KW"/>
</dbReference>
<keyword evidence="18 27" id="KW-0472">Membrane</keyword>
<evidence type="ECO:0000256" key="28">
    <source>
        <dbReference type="SAM" id="SignalP"/>
    </source>
</evidence>
<dbReference type="Proteomes" id="UP001497457">
    <property type="component" value="Chromosome 22rd"/>
</dbReference>
<dbReference type="FunFam" id="1.10.510.10:FF:000358">
    <property type="entry name" value="Putative leucine-rich repeat receptor-like serine/threonine-protein kinase"/>
    <property type="match status" value="1"/>
</dbReference>
<reference evidence="30" key="1">
    <citation type="submission" date="2024-10" db="EMBL/GenBank/DDBJ databases">
        <authorList>
            <person name="Ryan C."/>
        </authorList>
    </citation>
    <scope>NUCLEOTIDE SEQUENCE [LARGE SCALE GENOMIC DNA]</scope>
</reference>
<evidence type="ECO:0000256" key="21">
    <source>
        <dbReference type="ARBA" id="ARBA00047899"/>
    </source>
</evidence>
<dbReference type="SUPFAM" id="SSF52058">
    <property type="entry name" value="L domain-like"/>
    <property type="match status" value="2"/>
</dbReference>
<dbReference type="SMART" id="SM00369">
    <property type="entry name" value="LRR_TYP"/>
    <property type="match status" value="7"/>
</dbReference>
<dbReference type="GO" id="GO:0005524">
    <property type="term" value="F:ATP binding"/>
    <property type="evidence" value="ECO:0007669"/>
    <property type="project" value="UniProtKB-UniRule"/>
</dbReference>
<dbReference type="InterPro" id="IPR008271">
    <property type="entry name" value="Ser/Thr_kinase_AS"/>
</dbReference>
<evidence type="ECO:0000256" key="20">
    <source>
        <dbReference type="ARBA" id="ARBA00023180"/>
    </source>
</evidence>
<evidence type="ECO:0000256" key="7">
    <source>
        <dbReference type="ARBA" id="ARBA00022527"/>
    </source>
</evidence>
<evidence type="ECO:0000256" key="23">
    <source>
        <dbReference type="ARBA" id="ARBA00054320"/>
    </source>
</evidence>
<dbReference type="InterPro" id="IPR017441">
    <property type="entry name" value="Protein_kinase_ATP_BS"/>
</dbReference>
<evidence type="ECO:0000256" key="19">
    <source>
        <dbReference type="ARBA" id="ARBA00023170"/>
    </source>
</evidence>
<dbReference type="InterPro" id="IPR032675">
    <property type="entry name" value="LRR_dom_sf"/>
</dbReference>
<evidence type="ECO:0000256" key="11">
    <source>
        <dbReference type="ARBA" id="ARBA00022692"/>
    </source>
</evidence>
<evidence type="ECO:0000256" key="8">
    <source>
        <dbReference type="ARBA" id="ARBA00022553"/>
    </source>
</evidence>
<keyword evidence="31" id="KW-1185">Reference proteome</keyword>
<dbReference type="EC" id="2.7.11.1" evidence="5"/>
<evidence type="ECO:0000313" key="31">
    <source>
        <dbReference type="Proteomes" id="UP001497457"/>
    </source>
</evidence>
<feature type="chain" id="PRO_5044818942" description="Receptor kinase-like protein Xa21" evidence="28">
    <location>
        <begin position="28"/>
        <end position="1026"/>
    </location>
</feature>
<evidence type="ECO:0000256" key="1">
    <source>
        <dbReference type="ARBA" id="ARBA00004251"/>
    </source>
</evidence>
<keyword evidence="10" id="KW-0808">Transferase</keyword>
<dbReference type="InterPro" id="IPR000719">
    <property type="entry name" value="Prot_kinase_dom"/>
</dbReference>
<keyword evidence="7" id="KW-0723">Serine/threonine-protein kinase</keyword>
<dbReference type="InterPro" id="IPR001611">
    <property type="entry name" value="Leu-rich_rpt"/>
</dbReference>
<comment type="similarity">
    <text evidence="4">Belongs to the RLP family.</text>
</comment>
<dbReference type="FunFam" id="3.80.10.10:FF:000095">
    <property type="entry name" value="LRR receptor-like serine/threonine-protein kinase GSO1"/>
    <property type="match status" value="1"/>
</dbReference>
<evidence type="ECO:0000256" key="10">
    <source>
        <dbReference type="ARBA" id="ARBA00022679"/>
    </source>
</evidence>
<feature type="domain" description="Protein kinase" evidence="29">
    <location>
        <begin position="721"/>
        <end position="1024"/>
    </location>
</feature>
<evidence type="ECO:0000256" key="6">
    <source>
        <dbReference type="ARBA" id="ARBA00022475"/>
    </source>
</evidence>
<evidence type="ECO:0000259" key="29">
    <source>
        <dbReference type="PROSITE" id="PS50011"/>
    </source>
</evidence>
<evidence type="ECO:0000256" key="5">
    <source>
        <dbReference type="ARBA" id="ARBA00012513"/>
    </source>
</evidence>
<dbReference type="InterPro" id="IPR003591">
    <property type="entry name" value="Leu-rich_rpt_typical-subtyp"/>
</dbReference>
<dbReference type="PROSITE" id="PS00107">
    <property type="entry name" value="PROTEIN_KINASE_ATP"/>
    <property type="match status" value="1"/>
</dbReference>
<dbReference type="AlphaFoldDB" id="A0ABC9AT69"/>
<evidence type="ECO:0000256" key="16">
    <source>
        <dbReference type="ARBA" id="ARBA00022840"/>
    </source>
</evidence>
<keyword evidence="13" id="KW-0677">Repeat</keyword>
<gene>
    <name evidence="30" type="ORF">URODEC1_LOCUS57232</name>
</gene>
<dbReference type="FunFam" id="3.30.200.20:FF:000432">
    <property type="entry name" value="LRR receptor-like serine/threonine-protein kinase EFR"/>
    <property type="match status" value="1"/>
</dbReference>
<dbReference type="PANTHER" id="PTHR48052:SF23">
    <property type="entry name" value="OS06G0587900 PROTEIN"/>
    <property type="match status" value="1"/>
</dbReference>
<dbReference type="InterPro" id="IPR013210">
    <property type="entry name" value="LRR_N_plant-typ"/>
</dbReference>
<feature type="binding site" evidence="26">
    <location>
        <position position="752"/>
    </location>
    <ligand>
        <name>ATP</name>
        <dbReference type="ChEBI" id="CHEBI:30616"/>
    </ligand>
</feature>
<organism evidence="30 31">
    <name type="scientific">Urochloa decumbens</name>
    <dbReference type="NCBI Taxonomy" id="240449"/>
    <lineage>
        <taxon>Eukaryota</taxon>
        <taxon>Viridiplantae</taxon>
        <taxon>Streptophyta</taxon>
        <taxon>Embryophyta</taxon>
        <taxon>Tracheophyta</taxon>
        <taxon>Spermatophyta</taxon>
        <taxon>Magnoliopsida</taxon>
        <taxon>Liliopsida</taxon>
        <taxon>Poales</taxon>
        <taxon>Poaceae</taxon>
        <taxon>PACMAD clade</taxon>
        <taxon>Panicoideae</taxon>
        <taxon>Panicodae</taxon>
        <taxon>Paniceae</taxon>
        <taxon>Melinidinae</taxon>
        <taxon>Urochloa</taxon>
    </lineage>
</organism>
<evidence type="ECO:0000256" key="4">
    <source>
        <dbReference type="ARBA" id="ARBA00009592"/>
    </source>
</evidence>
<proteinExistence type="inferred from homology"/>
<comment type="catalytic activity">
    <reaction evidence="21">
        <text>L-threonyl-[protein] + ATP = O-phospho-L-threonyl-[protein] + ADP + H(+)</text>
        <dbReference type="Rhea" id="RHEA:46608"/>
        <dbReference type="Rhea" id="RHEA-COMP:11060"/>
        <dbReference type="Rhea" id="RHEA-COMP:11605"/>
        <dbReference type="ChEBI" id="CHEBI:15378"/>
        <dbReference type="ChEBI" id="CHEBI:30013"/>
        <dbReference type="ChEBI" id="CHEBI:30616"/>
        <dbReference type="ChEBI" id="CHEBI:61977"/>
        <dbReference type="ChEBI" id="CHEBI:456216"/>
        <dbReference type="EC" id="2.7.11.1"/>
    </reaction>
</comment>
<accession>A0ABC9AT69</accession>
<protein>
    <recommendedName>
        <fullName evidence="25">Receptor kinase-like protein Xa21</fullName>
        <ecNumber evidence="5">2.7.11.1</ecNumber>
    </recommendedName>
</protein>
<evidence type="ECO:0000256" key="17">
    <source>
        <dbReference type="ARBA" id="ARBA00022989"/>
    </source>
</evidence>
<name>A0ABC9AT69_9POAL</name>
<keyword evidence="20" id="KW-0325">Glycoprotein</keyword>
<dbReference type="Pfam" id="PF00069">
    <property type="entry name" value="Pkinase"/>
    <property type="match status" value="1"/>
</dbReference>
<evidence type="ECO:0000313" key="30">
    <source>
        <dbReference type="EMBL" id="CAL4983825.1"/>
    </source>
</evidence>
<feature type="signal peptide" evidence="28">
    <location>
        <begin position="1"/>
        <end position="27"/>
    </location>
</feature>
<keyword evidence="14 26" id="KW-0547">Nucleotide-binding</keyword>
<feature type="transmembrane region" description="Helical" evidence="27">
    <location>
        <begin position="658"/>
        <end position="683"/>
    </location>
</feature>
<comment type="similarity">
    <text evidence="3">Belongs to the protein kinase superfamily. Ser/Thr protein kinase family.</text>
</comment>
<comment type="function">
    <text evidence="24">The processed protein kinase Xa21 chain released by protein cleavage after X.oryzae pv. oryzae protein Ax21 detection translocates into the nucleus where it can bind and regulate WRKY62, a transcription factor. Confers resistance to the bacterial pathogen X.oryzae pv. oryzae (Xoo).</text>
</comment>
<evidence type="ECO:0000256" key="14">
    <source>
        <dbReference type="ARBA" id="ARBA00022741"/>
    </source>
</evidence>
<dbReference type="Gene3D" id="3.30.200.20">
    <property type="entry name" value="Phosphorylase Kinase, domain 1"/>
    <property type="match status" value="1"/>
</dbReference>
<keyword evidence="8" id="KW-0597">Phosphoprotein</keyword>
<sequence>MEIRHGIHLPALLKFILLLLFINTCSSSPQNDLLALLSFKSFITKDPSSALSSWNALNNTTSNGTQSFCRWTGVTCSGHLSSGRVTALCLRGLRLVGTISVHLGNLTHLQDLDLSDNKLEGEIPPSLANCIMLQKLNLSINFLSGTFPSTMGHLSKLAVFSIGMTNISGIIPLSFANLTALTSFTILSNYVHGEIPPWFGNFTQLTVLNIGVNMMSGRVPPSLSKLTYLKSLNLVSNKLEGVMHPSLFNMSSLVLLNFGLNPLIGSFPPDIGFTLPNLKELAVFYTEFEGLIPSSLSNSSALQRIILHGNRFSGLIPPNIGMNGNLTVFEVGNNSLQAAKPRDWDFLTSLANCSNLWSFNIQLNNLSGILPSTIANLSLELQDLYLGGNQIVGHVPVGIGRYYKLRSLQFSSNLFTGTIPSEIGKLSKLHNLWLHENAFHGVIPLSLGNITQLNFFKLSTNYLEGTIPATIGNLSMLTFIDLSNNLLSGQIPQEIVSISSLSKSCNLSNNALSGPIPPQIGRLVNLGILDLSSNKLSGEIPSTLGTCIELQFLYLQGNLLQGKIPKELSELKGLEVMHLSDNKLSGSIPEFLENFKLLRNLNLSFNQLSGPVPKEGIFSNVSSVSLTSNGALCGGPLFFHFPTCPSPVVPGSPTRHQLLHILIPTVVGGFSFVIICIVTYYYINKLRSNPDRSSRDNGSTFATEMYQRISYAELSMATNSFSEDNLIGCGNFSSVYKGILSCGGHPTNLAVKVLDLRQRRANRSFMSECNALKRIKHRKLVKIITVCDSWDHNGEEFKALVFEFISNGSLDRWLHPSTERMERLSLVQRLSIALDVAEALEYLHHRIDPSIAHCDIKPSNILLDEDKIAHVGDFGLAKIMNAGARGQCIGESSSVGIKGTIGYLAPEYGMGRESSTEGDIYSYGVLLLEILTGRRPTDTSIHDATSLPKFVEMAYPDKLLEILDNAMPQNANIQDIIDMYIAPISRLGLACCRDFPRERMEMGEVLKELSAIKTAWECKYHPIVDP</sequence>
<comment type="subcellular location">
    <subcellularLocation>
        <location evidence="1">Cell membrane</location>
        <topology evidence="1">Single-pass type I membrane protein</topology>
    </subcellularLocation>
    <subcellularLocation>
        <location evidence="2">Endoplasmic reticulum membrane</location>
        <topology evidence="2">Single-pass membrane protein</topology>
    </subcellularLocation>
</comment>
<keyword evidence="19" id="KW-0675">Receptor</keyword>
<dbReference type="SMART" id="SM00220">
    <property type="entry name" value="S_TKc"/>
    <property type="match status" value="1"/>
</dbReference>